<keyword evidence="6 15" id="KW-0808">Transferase</keyword>
<dbReference type="SMART" id="SM00904">
    <property type="entry name" value="Flavokinase"/>
    <property type="match status" value="1"/>
</dbReference>
<dbReference type="Proteomes" id="UP000000939">
    <property type="component" value="Chromosome"/>
</dbReference>
<dbReference type="SUPFAM" id="SSF82114">
    <property type="entry name" value="Riboflavin kinase-like"/>
    <property type="match status" value="1"/>
</dbReference>
<dbReference type="HOGENOM" id="CLU_048437_0_2_7"/>
<evidence type="ECO:0000256" key="10">
    <source>
        <dbReference type="ARBA" id="ARBA00022827"/>
    </source>
</evidence>
<dbReference type="STRING" id="572480.Arnit_2302"/>
<dbReference type="Gene3D" id="2.40.30.30">
    <property type="entry name" value="Riboflavin kinase-like"/>
    <property type="match status" value="1"/>
</dbReference>
<evidence type="ECO:0000256" key="14">
    <source>
        <dbReference type="ARBA" id="ARBA00049494"/>
    </source>
</evidence>
<dbReference type="eggNOG" id="COG0196">
    <property type="taxonomic scope" value="Bacteria"/>
</dbReference>
<dbReference type="GO" id="GO:0003919">
    <property type="term" value="F:FMN adenylyltransferase activity"/>
    <property type="evidence" value="ECO:0007669"/>
    <property type="project" value="UniProtKB-UniRule"/>
</dbReference>
<dbReference type="InterPro" id="IPR014729">
    <property type="entry name" value="Rossmann-like_a/b/a_fold"/>
</dbReference>
<dbReference type="GO" id="GO:0006747">
    <property type="term" value="P:FAD biosynthetic process"/>
    <property type="evidence" value="ECO:0007669"/>
    <property type="project" value="UniProtKB-UniRule"/>
</dbReference>
<keyword evidence="10 15" id="KW-0274">FAD</keyword>
<accession>D5V0Z1</accession>
<dbReference type="NCBIfam" id="NF004162">
    <property type="entry name" value="PRK05627.1-5"/>
    <property type="match status" value="1"/>
</dbReference>
<keyword evidence="18" id="KW-1185">Reference proteome</keyword>
<dbReference type="Gene3D" id="3.40.50.620">
    <property type="entry name" value="HUPs"/>
    <property type="match status" value="1"/>
</dbReference>
<dbReference type="GO" id="GO:0009398">
    <property type="term" value="P:FMN biosynthetic process"/>
    <property type="evidence" value="ECO:0007669"/>
    <property type="project" value="UniProtKB-UniRule"/>
</dbReference>
<dbReference type="PANTHER" id="PTHR22749:SF6">
    <property type="entry name" value="RIBOFLAVIN KINASE"/>
    <property type="match status" value="1"/>
</dbReference>
<feature type="domain" description="Riboflavin kinase" evidence="16">
    <location>
        <begin position="150"/>
        <end position="272"/>
    </location>
</feature>
<dbReference type="KEGG" id="ant:Arnit_2302"/>
<keyword evidence="5 15" id="KW-0288">FMN</keyword>
<dbReference type="EMBL" id="CP001999">
    <property type="protein sequence ID" value="ADG93953.1"/>
    <property type="molecule type" value="Genomic_DNA"/>
</dbReference>
<dbReference type="EC" id="2.7.1.26" evidence="15"/>
<dbReference type="InterPro" id="IPR023465">
    <property type="entry name" value="Riboflavin_kinase_dom_sf"/>
</dbReference>
<evidence type="ECO:0000256" key="8">
    <source>
        <dbReference type="ARBA" id="ARBA00022741"/>
    </source>
</evidence>
<sequence>MNKDKKNITSIAIGGFDGMHIAHQSLFNNLTSNGAIIAIETGHANMTPKEQREKCTTFPIFYYELNDIKNLSGKEFIKLLKSEFPKLKKIVVGFDFCFGKNRANSTEELKSLFDGEVVVVNEISINDIAIHSRIIREYIKNGDFETANTLLGRKYEIKGTQIKGQGLGKSDFVPTINLDIKEYLLPNEGVYITKTKVDNVSYPSISFLGHRVTTDGNFAVETHILNKDISAHNSNISIKFFKKLRDNQKFDSFEKLKEQIVNDINDCKIYFNLNL</sequence>
<evidence type="ECO:0000256" key="3">
    <source>
        <dbReference type="ARBA" id="ARBA00005201"/>
    </source>
</evidence>
<evidence type="ECO:0000256" key="11">
    <source>
        <dbReference type="ARBA" id="ARBA00022840"/>
    </source>
</evidence>
<dbReference type="Pfam" id="PF06574">
    <property type="entry name" value="FAD_syn"/>
    <property type="match status" value="1"/>
</dbReference>
<evidence type="ECO:0000256" key="4">
    <source>
        <dbReference type="ARBA" id="ARBA00022630"/>
    </source>
</evidence>
<comment type="pathway">
    <text evidence="2 15">Cofactor biosynthesis; FAD biosynthesis; FAD from FMN: step 1/1.</text>
</comment>
<dbReference type="InterPro" id="IPR015864">
    <property type="entry name" value="FAD_synthase"/>
</dbReference>
<keyword evidence="12" id="KW-0511">Multifunctional enzyme</keyword>
<dbReference type="OrthoDB" id="9803667at2"/>
<comment type="similarity">
    <text evidence="15">Belongs to the ribF family.</text>
</comment>
<evidence type="ECO:0000256" key="5">
    <source>
        <dbReference type="ARBA" id="ARBA00022643"/>
    </source>
</evidence>
<dbReference type="GO" id="GO:0005524">
    <property type="term" value="F:ATP binding"/>
    <property type="evidence" value="ECO:0007669"/>
    <property type="project" value="UniProtKB-UniRule"/>
</dbReference>
<evidence type="ECO:0000256" key="9">
    <source>
        <dbReference type="ARBA" id="ARBA00022777"/>
    </source>
</evidence>
<evidence type="ECO:0000313" key="18">
    <source>
        <dbReference type="Proteomes" id="UP000000939"/>
    </source>
</evidence>
<evidence type="ECO:0000256" key="6">
    <source>
        <dbReference type="ARBA" id="ARBA00022679"/>
    </source>
</evidence>
<name>D5V0Z1_ARCNC</name>
<dbReference type="GO" id="GO:0009231">
    <property type="term" value="P:riboflavin biosynthetic process"/>
    <property type="evidence" value="ECO:0007669"/>
    <property type="project" value="InterPro"/>
</dbReference>
<evidence type="ECO:0000259" key="16">
    <source>
        <dbReference type="SMART" id="SM00904"/>
    </source>
</evidence>
<evidence type="ECO:0000256" key="7">
    <source>
        <dbReference type="ARBA" id="ARBA00022695"/>
    </source>
</evidence>
<comment type="pathway">
    <text evidence="3 15">Cofactor biosynthesis; FMN biosynthesis; FMN from riboflavin (ATP route): step 1/1.</text>
</comment>
<organism evidence="17 18">
    <name type="scientific">Arcobacter nitrofigilis (strain ATCC 33309 / DSM 7299 / CCUG 15893 / LMG 7604 / NCTC 12251 / CI)</name>
    <name type="common">Campylobacter nitrofigilis</name>
    <dbReference type="NCBI Taxonomy" id="572480"/>
    <lineage>
        <taxon>Bacteria</taxon>
        <taxon>Pseudomonadati</taxon>
        <taxon>Campylobacterota</taxon>
        <taxon>Epsilonproteobacteria</taxon>
        <taxon>Campylobacterales</taxon>
        <taxon>Arcobacteraceae</taxon>
        <taxon>Arcobacter</taxon>
    </lineage>
</organism>
<dbReference type="InterPro" id="IPR015865">
    <property type="entry name" value="Riboflavin_kinase_bac/euk"/>
</dbReference>
<dbReference type="UniPathway" id="UPA00276">
    <property type="reaction ID" value="UER00406"/>
</dbReference>
<evidence type="ECO:0000313" key="17">
    <source>
        <dbReference type="EMBL" id="ADG93953.1"/>
    </source>
</evidence>
<dbReference type="PIRSF" id="PIRSF004491">
    <property type="entry name" value="FAD_Synth"/>
    <property type="match status" value="1"/>
</dbReference>
<dbReference type="NCBIfam" id="TIGR00083">
    <property type="entry name" value="ribF"/>
    <property type="match status" value="1"/>
</dbReference>
<keyword evidence="4 15" id="KW-0285">Flavoprotein</keyword>
<evidence type="ECO:0000256" key="13">
    <source>
        <dbReference type="ARBA" id="ARBA00047880"/>
    </source>
</evidence>
<gene>
    <name evidence="17" type="ordered locus">Arnit_2302</name>
</gene>
<dbReference type="GO" id="GO:0008531">
    <property type="term" value="F:riboflavin kinase activity"/>
    <property type="evidence" value="ECO:0007669"/>
    <property type="project" value="UniProtKB-UniRule"/>
</dbReference>
<dbReference type="SUPFAM" id="SSF52374">
    <property type="entry name" value="Nucleotidylyl transferase"/>
    <property type="match status" value="1"/>
</dbReference>
<dbReference type="InterPro" id="IPR023468">
    <property type="entry name" value="Riboflavin_kinase"/>
</dbReference>
<keyword evidence="8 15" id="KW-0547">Nucleotide-binding</keyword>
<reference evidence="17 18" key="1">
    <citation type="journal article" date="2010" name="Stand. Genomic Sci.">
        <title>Complete genome sequence of Arcobacter nitrofigilis type strain (CI).</title>
        <authorList>
            <person name="Pati A."/>
            <person name="Gronow S."/>
            <person name="Lapidus A."/>
            <person name="Copeland A."/>
            <person name="Glavina Del Rio T."/>
            <person name="Nolan M."/>
            <person name="Lucas S."/>
            <person name="Tice H."/>
            <person name="Cheng J.F."/>
            <person name="Han C."/>
            <person name="Chertkov O."/>
            <person name="Bruce D."/>
            <person name="Tapia R."/>
            <person name="Goodwin L."/>
            <person name="Pitluck S."/>
            <person name="Liolios K."/>
            <person name="Ivanova N."/>
            <person name="Mavromatis K."/>
            <person name="Chen A."/>
            <person name="Palaniappan K."/>
            <person name="Land M."/>
            <person name="Hauser L."/>
            <person name="Chang Y.J."/>
            <person name="Jeffries C.D."/>
            <person name="Detter J.C."/>
            <person name="Rohde M."/>
            <person name="Goker M."/>
            <person name="Bristow J."/>
            <person name="Eisen J.A."/>
            <person name="Markowitz V."/>
            <person name="Hugenholtz P."/>
            <person name="Klenk H.P."/>
            <person name="Kyrpides N.C."/>
        </authorList>
    </citation>
    <scope>NUCLEOTIDE SEQUENCE [LARGE SCALE GENOMIC DNA]</scope>
    <source>
        <strain evidence="18">ATCC 33309 / DSM 7299 / CCUG 15893 / LMG 7604 / NCTC 12251 / CI</strain>
    </source>
</reference>
<evidence type="ECO:0000256" key="15">
    <source>
        <dbReference type="PIRNR" id="PIRNR004491"/>
    </source>
</evidence>
<comment type="catalytic activity">
    <reaction evidence="13 15">
        <text>riboflavin + ATP = FMN + ADP + H(+)</text>
        <dbReference type="Rhea" id="RHEA:14357"/>
        <dbReference type="ChEBI" id="CHEBI:15378"/>
        <dbReference type="ChEBI" id="CHEBI:30616"/>
        <dbReference type="ChEBI" id="CHEBI:57986"/>
        <dbReference type="ChEBI" id="CHEBI:58210"/>
        <dbReference type="ChEBI" id="CHEBI:456216"/>
        <dbReference type="EC" id="2.7.1.26"/>
    </reaction>
</comment>
<keyword evidence="9 15" id="KW-0418">Kinase</keyword>
<dbReference type="EC" id="2.7.7.2" evidence="15"/>
<proteinExistence type="inferred from homology"/>
<dbReference type="InterPro" id="IPR002606">
    <property type="entry name" value="Riboflavin_kinase_bac"/>
</dbReference>
<dbReference type="PANTHER" id="PTHR22749">
    <property type="entry name" value="RIBOFLAVIN KINASE/FMN ADENYLYLTRANSFERASE"/>
    <property type="match status" value="1"/>
</dbReference>
<comment type="catalytic activity">
    <reaction evidence="14 15">
        <text>FMN + ATP + H(+) = FAD + diphosphate</text>
        <dbReference type="Rhea" id="RHEA:17237"/>
        <dbReference type="ChEBI" id="CHEBI:15378"/>
        <dbReference type="ChEBI" id="CHEBI:30616"/>
        <dbReference type="ChEBI" id="CHEBI:33019"/>
        <dbReference type="ChEBI" id="CHEBI:57692"/>
        <dbReference type="ChEBI" id="CHEBI:58210"/>
        <dbReference type="EC" id="2.7.7.2"/>
    </reaction>
</comment>
<protein>
    <recommendedName>
        <fullName evidence="15">Riboflavin biosynthesis protein</fullName>
    </recommendedName>
    <domain>
        <recommendedName>
            <fullName evidence="15">Riboflavin kinase</fullName>
            <ecNumber evidence="15">2.7.1.26</ecNumber>
        </recommendedName>
        <alternativeName>
            <fullName evidence="15">Flavokinase</fullName>
        </alternativeName>
    </domain>
    <domain>
        <recommendedName>
            <fullName evidence="15">FMN adenylyltransferase</fullName>
            <ecNumber evidence="15">2.7.7.2</ecNumber>
        </recommendedName>
        <alternativeName>
            <fullName evidence="15">FAD pyrophosphorylase</fullName>
        </alternativeName>
        <alternativeName>
            <fullName evidence="15">FAD synthase</fullName>
        </alternativeName>
    </domain>
</protein>
<dbReference type="AlphaFoldDB" id="D5V0Z1"/>
<keyword evidence="11 15" id="KW-0067">ATP-binding</keyword>
<evidence type="ECO:0000256" key="1">
    <source>
        <dbReference type="ARBA" id="ARBA00002121"/>
    </source>
</evidence>
<comment type="function">
    <text evidence="1">Catalyzes the phosphorylation of riboflavin to FMN followed by the adenylation of FMN to FAD.</text>
</comment>
<keyword evidence="7 15" id="KW-0548">Nucleotidyltransferase</keyword>
<evidence type="ECO:0000256" key="12">
    <source>
        <dbReference type="ARBA" id="ARBA00023268"/>
    </source>
</evidence>
<dbReference type="UniPathway" id="UPA00277">
    <property type="reaction ID" value="UER00407"/>
</dbReference>
<dbReference type="Pfam" id="PF01687">
    <property type="entry name" value="Flavokinase"/>
    <property type="match status" value="1"/>
</dbReference>
<dbReference type="RefSeq" id="WP_013136098.1">
    <property type="nucleotide sequence ID" value="NC_014166.1"/>
</dbReference>
<evidence type="ECO:0000256" key="2">
    <source>
        <dbReference type="ARBA" id="ARBA00004726"/>
    </source>
</evidence>